<accession>A0ABQ0T8P4</accession>
<keyword evidence="2" id="KW-1185">Reference proteome</keyword>
<protein>
    <submittedName>
        <fullName evidence="1">Uncharacterized protein</fullName>
    </submittedName>
</protein>
<sequence>MLNEMAVMRDICASCGEKVDIHVKQYIVNDTIAWSEAYSCTKCGNEVVSDDWGDPTPNEVRKAILEQEGEWEFFVLKPVENKAQILKNLRSALNLTLQGASSLLKKIPGVLMVGTFQEMLLLKKLLALPDENITINRTK</sequence>
<reference evidence="1 2" key="1">
    <citation type="submission" date="2019-06" db="EMBL/GenBank/DDBJ databases">
        <title>Whole genome shotgun sequence of Brevibacillus formosus NBRC 15716.</title>
        <authorList>
            <person name="Hosoyama A."/>
            <person name="Uohara A."/>
            <person name="Ohji S."/>
            <person name="Ichikawa N."/>
        </authorList>
    </citation>
    <scope>NUCLEOTIDE SEQUENCE [LARGE SCALE GENOMIC DNA]</scope>
    <source>
        <strain evidence="1 2">NBRC 15716</strain>
    </source>
</reference>
<evidence type="ECO:0000313" key="1">
    <source>
        <dbReference type="EMBL" id="GED59681.1"/>
    </source>
</evidence>
<evidence type="ECO:0000313" key="2">
    <source>
        <dbReference type="Proteomes" id="UP000319498"/>
    </source>
</evidence>
<dbReference type="EMBL" id="BJOL01000022">
    <property type="protein sequence ID" value="GED59681.1"/>
    <property type="molecule type" value="Genomic_DNA"/>
</dbReference>
<organism evidence="1 2">
    <name type="scientific">Brevibacillus formosus</name>
    <dbReference type="NCBI Taxonomy" id="54913"/>
    <lineage>
        <taxon>Bacteria</taxon>
        <taxon>Bacillati</taxon>
        <taxon>Bacillota</taxon>
        <taxon>Bacilli</taxon>
        <taxon>Bacillales</taxon>
        <taxon>Paenibacillaceae</taxon>
        <taxon>Brevibacillus</taxon>
    </lineage>
</organism>
<dbReference type="RefSeq" id="WP_141336889.1">
    <property type="nucleotide sequence ID" value="NZ_BJOL01000022.1"/>
</dbReference>
<gene>
    <name evidence="1" type="ORF">BFO01nite_38130</name>
</gene>
<dbReference type="Proteomes" id="UP000319498">
    <property type="component" value="Unassembled WGS sequence"/>
</dbReference>
<comment type="caution">
    <text evidence="1">The sequence shown here is derived from an EMBL/GenBank/DDBJ whole genome shotgun (WGS) entry which is preliminary data.</text>
</comment>
<proteinExistence type="predicted"/>
<name>A0ABQ0T8P4_9BACL</name>